<dbReference type="NCBIfam" id="TIGR03696">
    <property type="entry name" value="Rhs_assc_core"/>
    <property type="match status" value="1"/>
</dbReference>
<reference evidence="1 2" key="1">
    <citation type="submission" date="2019-03" db="EMBL/GenBank/DDBJ databases">
        <title>Diversity of the mouse oral microbiome.</title>
        <authorList>
            <person name="Joseph S."/>
            <person name="Aduse-Opoku J."/>
            <person name="Curtis M."/>
            <person name="Wade W."/>
            <person name="Hashim A."/>
        </authorList>
    </citation>
    <scope>NUCLEOTIDE SEQUENCE [LARGE SCALE GENOMIC DNA]</scope>
    <source>
        <strain evidence="1 2">P11</strain>
    </source>
</reference>
<dbReference type="InterPro" id="IPR050708">
    <property type="entry name" value="T6SS_VgrG/RHS"/>
</dbReference>
<dbReference type="InterPro" id="IPR022385">
    <property type="entry name" value="Rhs_assc_core"/>
</dbReference>
<dbReference type="Proteomes" id="UP000298285">
    <property type="component" value="Unassembled WGS sequence"/>
</dbReference>
<dbReference type="AlphaFoldDB" id="A0A4Y9II47"/>
<evidence type="ECO:0000313" key="2">
    <source>
        <dbReference type="Proteomes" id="UP000298285"/>
    </source>
</evidence>
<sequence>MTDHLGNNRVVVNASGTVTQRNHYYPFGTAFAENAVDEQKQQPYKYNGKELDQMHGLNLYDYSARYYESAVGRFTTVDPHAEKYYSISPYVYAANNPIKVTDPTDMDTTHVAYHGIILYS</sequence>
<name>A0A4Y9II47_9BACT</name>
<dbReference type="OrthoDB" id="976756at2"/>
<protein>
    <submittedName>
        <fullName evidence="1">RHS repeat-associated core domain-containing protein</fullName>
    </submittedName>
</protein>
<comment type="caution">
    <text evidence="1">The sequence shown here is derived from an EMBL/GenBank/DDBJ whole genome shotgun (WGS) entry which is preliminary data.</text>
</comment>
<dbReference type="PANTHER" id="PTHR32305">
    <property type="match status" value="1"/>
</dbReference>
<dbReference type="RefSeq" id="WP_135107222.1">
    <property type="nucleotide sequence ID" value="NZ_JADGKW010000007.1"/>
</dbReference>
<dbReference type="PANTHER" id="PTHR32305:SF15">
    <property type="entry name" value="PROTEIN RHSA-RELATED"/>
    <property type="match status" value="1"/>
</dbReference>
<gene>
    <name evidence="1" type="ORF">E4T88_16065</name>
</gene>
<dbReference type="Gene3D" id="2.180.10.10">
    <property type="entry name" value="RHS repeat-associated core"/>
    <property type="match status" value="1"/>
</dbReference>
<proteinExistence type="predicted"/>
<accession>A0A4Y9II47</accession>
<dbReference type="EMBL" id="SPPK01000007">
    <property type="protein sequence ID" value="TFU86963.1"/>
    <property type="molecule type" value="Genomic_DNA"/>
</dbReference>
<evidence type="ECO:0000313" key="1">
    <source>
        <dbReference type="EMBL" id="TFU86963.1"/>
    </source>
</evidence>
<organism evidence="1 2">
    <name type="scientific">Dysgonomonas mossii</name>
    <dbReference type="NCBI Taxonomy" id="163665"/>
    <lineage>
        <taxon>Bacteria</taxon>
        <taxon>Pseudomonadati</taxon>
        <taxon>Bacteroidota</taxon>
        <taxon>Bacteroidia</taxon>
        <taxon>Bacteroidales</taxon>
        <taxon>Dysgonomonadaceae</taxon>
        <taxon>Dysgonomonas</taxon>
    </lineage>
</organism>